<dbReference type="Gene3D" id="1.10.510.10">
    <property type="entry name" value="Transferase(Phosphotransferase) domain 1"/>
    <property type="match status" value="1"/>
</dbReference>
<sequence length="424" mass="48260">MRYAYQDDENLLMVFDLKLGGDLRFHLTYKGLFTEDRTRFYVAQVSSALNYLHSASIMHRDVKPDNNEKGNASLTDFNVARHYTIESPMTSRAGTARYMAPEVIRKSEYNYDVDWWSLGISAFEMIYGHTPFQSKDKAILDTQILNDPIVFPLEDTAKRIPLLSKNAYDFIFGLLSRISAERIGSNEMGGYLQFQKHEWFKDLDWDLLEKRELIPPFVPDVEKQSYHDPRYNLEEFFIGRTDLSSKPVVNGGSLASRRRRDHNQPLHPSPPTETKSTDSYTIGHYHRNQPPAPILPPSITPTVIIHDPATAPDFQQLRKMYLDGMEKTRRSSSMPASINNSVATAVADDEPSAIGGGGAAGGVSARRKGNKGGDATARKISSYHSIFDDHVKLVRQSHDQSRMMTEQEEFQLHLLETEFRVYMT</sequence>
<organism evidence="9 10">
    <name type="scientific">Physocladia obscura</name>
    <dbReference type="NCBI Taxonomy" id="109957"/>
    <lineage>
        <taxon>Eukaryota</taxon>
        <taxon>Fungi</taxon>
        <taxon>Fungi incertae sedis</taxon>
        <taxon>Chytridiomycota</taxon>
        <taxon>Chytridiomycota incertae sedis</taxon>
        <taxon>Chytridiomycetes</taxon>
        <taxon>Chytridiales</taxon>
        <taxon>Chytriomycetaceae</taxon>
        <taxon>Physocladia</taxon>
    </lineage>
</organism>
<evidence type="ECO:0000313" key="10">
    <source>
        <dbReference type="Proteomes" id="UP001211907"/>
    </source>
</evidence>
<keyword evidence="4" id="KW-0418">Kinase</keyword>
<name>A0AAD5T117_9FUNG</name>
<dbReference type="PROSITE" id="PS50011">
    <property type="entry name" value="PROTEIN_KINASE_DOM"/>
    <property type="match status" value="1"/>
</dbReference>
<keyword evidence="3" id="KW-0547">Nucleotide-binding</keyword>
<dbReference type="SUPFAM" id="SSF56112">
    <property type="entry name" value="Protein kinase-like (PK-like)"/>
    <property type="match status" value="1"/>
</dbReference>
<gene>
    <name evidence="9" type="ORF">HK100_012009</name>
</gene>
<dbReference type="SMART" id="SM00220">
    <property type="entry name" value="S_TKc"/>
    <property type="match status" value="1"/>
</dbReference>
<dbReference type="InterPro" id="IPR011009">
    <property type="entry name" value="Kinase-like_dom_sf"/>
</dbReference>
<evidence type="ECO:0000256" key="3">
    <source>
        <dbReference type="ARBA" id="ARBA00022741"/>
    </source>
</evidence>
<keyword evidence="1" id="KW-0723">Serine/threonine-protein kinase</keyword>
<feature type="region of interest" description="Disordered" evidence="6">
    <location>
        <begin position="248"/>
        <end position="280"/>
    </location>
</feature>
<accession>A0AAD5T117</accession>
<dbReference type="GO" id="GO:0004674">
    <property type="term" value="F:protein serine/threonine kinase activity"/>
    <property type="evidence" value="ECO:0007669"/>
    <property type="project" value="UniProtKB-KW"/>
</dbReference>
<keyword evidence="5" id="KW-0067">ATP-binding</keyword>
<evidence type="ECO:0000256" key="5">
    <source>
        <dbReference type="ARBA" id="ARBA00022840"/>
    </source>
</evidence>
<dbReference type="InterPro" id="IPR000961">
    <property type="entry name" value="AGC-kinase_C"/>
</dbReference>
<dbReference type="Pfam" id="PF00069">
    <property type="entry name" value="Pkinase"/>
    <property type="match status" value="1"/>
</dbReference>
<dbReference type="Proteomes" id="UP001211907">
    <property type="component" value="Unassembled WGS sequence"/>
</dbReference>
<feature type="domain" description="AGC-kinase C-terminal" evidence="8">
    <location>
        <begin position="201"/>
        <end position="264"/>
    </location>
</feature>
<feature type="region of interest" description="Disordered" evidence="6">
    <location>
        <begin position="356"/>
        <end position="376"/>
    </location>
</feature>
<keyword evidence="10" id="KW-1185">Reference proteome</keyword>
<dbReference type="PANTHER" id="PTHR24351">
    <property type="entry name" value="RIBOSOMAL PROTEIN S6 KINASE"/>
    <property type="match status" value="1"/>
</dbReference>
<dbReference type="PROSITE" id="PS51285">
    <property type="entry name" value="AGC_KINASE_CTER"/>
    <property type="match status" value="1"/>
</dbReference>
<evidence type="ECO:0000256" key="2">
    <source>
        <dbReference type="ARBA" id="ARBA00022679"/>
    </source>
</evidence>
<keyword evidence="2" id="KW-0808">Transferase</keyword>
<dbReference type="Gene3D" id="3.30.200.20">
    <property type="entry name" value="Phosphorylase Kinase, domain 1"/>
    <property type="match status" value="1"/>
</dbReference>
<dbReference type="InterPro" id="IPR000719">
    <property type="entry name" value="Prot_kinase_dom"/>
</dbReference>
<evidence type="ECO:0000256" key="1">
    <source>
        <dbReference type="ARBA" id="ARBA00022527"/>
    </source>
</evidence>
<dbReference type="GO" id="GO:0005524">
    <property type="term" value="F:ATP binding"/>
    <property type="evidence" value="ECO:0007669"/>
    <property type="project" value="UniProtKB-KW"/>
</dbReference>
<reference evidence="9" key="1">
    <citation type="submission" date="2020-05" db="EMBL/GenBank/DDBJ databases">
        <title>Phylogenomic resolution of chytrid fungi.</title>
        <authorList>
            <person name="Stajich J.E."/>
            <person name="Amses K."/>
            <person name="Simmons R."/>
            <person name="Seto K."/>
            <person name="Myers J."/>
            <person name="Bonds A."/>
            <person name="Quandt C.A."/>
            <person name="Barry K."/>
            <person name="Liu P."/>
            <person name="Grigoriev I."/>
            <person name="Longcore J.E."/>
            <person name="James T.Y."/>
        </authorList>
    </citation>
    <scope>NUCLEOTIDE SEQUENCE</scope>
    <source>
        <strain evidence="9">JEL0513</strain>
    </source>
</reference>
<evidence type="ECO:0000256" key="4">
    <source>
        <dbReference type="ARBA" id="ARBA00022777"/>
    </source>
</evidence>
<dbReference type="EMBL" id="JADGJH010000810">
    <property type="protein sequence ID" value="KAJ3122420.1"/>
    <property type="molecule type" value="Genomic_DNA"/>
</dbReference>
<evidence type="ECO:0000259" key="8">
    <source>
        <dbReference type="PROSITE" id="PS51285"/>
    </source>
</evidence>
<evidence type="ECO:0000259" key="7">
    <source>
        <dbReference type="PROSITE" id="PS50011"/>
    </source>
</evidence>
<feature type="domain" description="Protein kinase" evidence="7">
    <location>
        <begin position="1"/>
        <end position="200"/>
    </location>
</feature>
<comment type="caution">
    <text evidence="9">The sequence shown here is derived from an EMBL/GenBank/DDBJ whole genome shotgun (WGS) entry which is preliminary data.</text>
</comment>
<dbReference type="AlphaFoldDB" id="A0AAD5T117"/>
<protein>
    <submittedName>
        <fullName evidence="9">Uncharacterized protein</fullName>
    </submittedName>
</protein>
<evidence type="ECO:0000313" key="9">
    <source>
        <dbReference type="EMBL" id="KAJ3122420.1"/>
    </source>
</evidence>
<proteinExistence type="predicted"/>
<evidence type="ECO:0000256" key="6">
    <source>
        <dbReference type="SAM" id="MobiDB-lite"/>
    </source>
</evidence>